<gene>
    <name evidence="2" type="ORF">HNR06_002298</name>
    <name evidence="3" type="ORF">NOSIN_21835</name>
</gene>
<dbReference type="PANTHER" id="PTHR38444">
    <property type="entry name" value="ENTEROBACTIN BIOSYNTHESIS PROTEIN YBDZ"/>
    <property type="match status" value="1"/>
</dbReference>
<dbReference type="Gene3D" id="3.90.820.10">
    <property type="entry name" value="Structural Genomics, Unknown Function 30-nov-00 1gh9 Mol_id"/>
    <property type="match status" value="1"/>
</dbReference>
<dbReference type="Proteomes" id="UP000584931">
    <property type="component" value="Unassembled WGS sequence"/>
</dbReference>
<dbReference type="InterPro" id="IPR038020">
    <property type="entry name" value="MbtH-like_sf"/>
</dbReference>
<evidence type="ECO:0000313" key="4">
    <source>
        <dbReference type="Proteomes" id="UP000189004"/>
    </source>
</evidence>
<proteinExistence type="predicted"/>
<evidence type="ECO:0000313" key="3">
    <source>
        <dbReference type="EMBL" id="OOC56141.1"/>
    </source>
</evidence>
<dbReference type="AlphaFoldDB" id="A0A1V3C5T9"/>
<evidence type="ECO:0000313" key="5">
    <source>
        <dbReference type="Proteomes" id="UP000584931"/>
    </source>
</evidence>
<evidence type="ECO:0000313" key="2">
    <source>
        <dbReference type="EMBL" id="NYH52709.1"/>
    </source>
</evidence>
<reference evidence="3" key="2">
    <citation type="submission" date="2016-08" db="EMBL/GenBank/DDBJ databases">
        <authorList>
            <person name="Seilhamer J.J."/>
        </authorList>
    </citation>
    <scope>NUCLEOTIDE SEQUENCE [LARGE SCALE GENOMIC DNA]</scope>
    <source>
        <strain evidence="3">UTMC102</strain>
    </source>
</reference>
<name>A0A1V3C5T9_9ACTN</name>
<dbReference type="InterPro" id="IPR005153">
    <property type="entry name" value="MbtH-like_dom"/>
</dbReference>
<dbReference type="EMBL" id="JACCHL010000001">
    <property type="protein sequence ID" value="NYH52709.1"/>
    <property type="molecule type" value="Genomic_DNA"/>
</dbReference>
<reference evidence="2 5" key="3">
    <citation type="submission" date="2020-07" db="EMBL/GenBank/DDBJ databases">
        <title>Sequencing the genomes of 1000 actinobacteria strains.</title>
        <authorList>
            <person name="Klenk H.-P."/>
        </authorList>
    </citation>
    <scope>NUCLEOTIDE SEQUENCE [LARGE SCALE GENOMIC DNA]</scope>
    <source>
        <strain evidence="2 5">DSM 45278</strain>
    </source>
</reference>
<dbReference type="SUPFAM" id="SSF160582">
    <property type="entry name" value="MbtH-like"/>
    <property type="match status" value="1"/>
</dbReference>
<accession>A0A1V3C5T9</accession>
<dbReference type="STRING" id="501010.NOSIN_21835"/>
<dbReference type="GO" id="GO:0019290">
    <property type="term" value="P:siderophore biosynthetic process"/>
    <property type="evidence" value="ECO:0007669"/>
    <property type="project" value="TreeGrafter"/>
</dbReference>
<organism evidence="3 4">
    <name type="scientific">Nocardiopsis sinuspersici</name>
    <dbReference type="NCBI Taxonomy" id="501010"/>
    <lineage>
        <taxon>Bacteria</taxon>
        <taxon>Bacillati</taxon>
        <taxon>Actinomycetota</taxon>
        <taxon>Actinomycetes</taxon>
        <taxon>Streptosporangiales</taxon>
        <taxon>Nocardiopsidaceae</taxon>
        <taxon>Nocardiopsis</taxon>
    </lineage>
</organism>
<dbReference type="Pfam" id="PF03621">
    <property type="entry name" value="MbtH"/>
    <property type="match status" value="1"/>
</dbReference>
<sequence length="71" mass="7939">MAENEMKVLVNEEEQYSLWPSYLDIPAGWEDTGVGGSREDCLAYVKEVWTDMRPRSLREQMAGAAGQASGK</sequence>
<comment type="caution">
    <text evidence="3">The sequence shown here is derived from an EMBL/GenBank/DDBJ whole genome shotgun (WGS) entry which is preliminary data.</text>
</comment>
<keyword evidence="4" id="KW-1185">Reference proteome</keyword>
<dbReference type="GO" id="GO:0005829">
    <property type="term" value="C:cytosol"/>
    <property type="evidence" value="ECO:0007669"/>
    <property type="project" value="TreeGrafter"/>
</dbReference>
<dbReference type="Proteomes" id="UP000189004">
    <property type="component" value="Unassembled WGS sequence"/>
</dbReference>
<dbReference type="OrthoDB" id="7584480at2"/>
<dbReference type="EMBL" id="MCOK01000001">
    <property type="protein sequence ID" value="OOC56141.1"/>
    <property type="molecule type" value="Genomic_DNA"/>
</dbReference>
<accession>A0A7Y9XBW1</accession>
<evidence type="ECO:0000259" key="1">
    <source>
        <dbReference type="SMART" id="SM00923"/>
    </source>
</evidence>
<dbReference type="SMART" id="SM00923">
    <property type="entry name" value="MbtH"/>
    <property type="match status" value="1"/>
</dbReference>
<reference evidence="4" key="1">
    <citation type="submission" date="2016-08" db="EMBL/GenBank/DDBJ databases">
        <authorList>
            <person name="Tokovenko B."/>
            <person name="Kalinowski J."/>
        </authorList>
    </citation>
    <scope>NUCLEOTIDE SEQUENCE [LARGE SCALE GENOMIC DNA]</scope>
    <source>
        <strain evidence="4">UTMC102</strain>
    </source>
</reference>
<dbReference type="InterPro" id="IPR037407">
    <property type="entry name" value="MLP_fam"/>
</dbReference>
<dbReference type="RefSeq" id="WP_077692578.1">
    <property type="nucleotide sequence ID" value="NZ_JACCHL010000001.1"/>
</dbReference>
<dbReference type="PANTHER" id="PTHR38444:SF1">
    <property type="entry name" value="ENTEROBACTIN BIOSYNTHESIS PROTEIN YBDZ"/>
    <property type="match status" value="1"/>
</dbReference>
<protein>
    <submittedName>
        <fullName evidence="3">Antibiotic synthesis protein MbtH</fullName>
    </submittedName>
    <submittedName>
        <fullName evidence="2">MbtH protein</fullName>
    </submittedName>
</protein>
<feature type="domain" description="MbtH-like" evidence="1">
    <location>
        <begin position="1"/>
        <end position="47"/>
    </location>
</feature>